<dbReference type="Proteomes" id="UP001219525">
    <property type="component" value="Unassembled WGS sequence"/>
</dbReference>
<reference evidence="2" key="1">
    <citation type="submission" date="2023-03" db="EMBL/GenBank/DDBJ databases">
        <title>Massive genome expansion in bonnet fungi (Mycena s.s.) driven by repeated elements and novel gene families across ecological guilds.</title>
        <authorList>
            <consortium name="Lawrence Berkeley National Laboratory"/>
            <person name="Harder C.B."/>
            <person name="Miyauchi S."/>
            <person name="Viragh M."/>
            <person name="Kuo A."/>
            <person name="Thoen E."/>
            <person name="Andreopoulos B."/>
            <person name="Lu D."/>
            <person name="Skrede I."/>
            <person name="Drula E."/>
            <person name="Henrissat B."/>
            <person name="Morin E."/>
            <person name="Kohler A."/>
            <person name="Barry K."/>
            <person name="LaButti K."/>
            <person name="Morin E."/>
            <person name="Salamov A."/>
            <person name="Lipzen A."/>
            <person name="Mereny Z."/>
            <person name="Hegedus B."/>
            <person name="Baldrian P."/>
            <person name="Stursova M."/>
            <person name="Weitz H."/>
            <person name="Taylor A."/>
            <person name="Grigoriev I.V."/>
            <person name="Nagy L.G."/>
            <person name="Martin F."/>
            <person name="Kauserud H."/>
        </authorList>
    </citation>
    <scope>NUCLEOTIDE SEQUENCE</scope>
    <source>
        <strain evidence="2">9144</strain>
    </source>
</reference>
<gene>
    <name evidence="2" type="ORF">GGX14DRAFT_602013</name>
</gene>
<proteinExistence type="predicted"/>
<evidence type="ECO:0000313" key="2">
    <source>
        <dbReference type="EMBL" id="KAJ7217094.1"/>
    </source>
</evidence>
<feature type="region of interest" description="Disordered" evidence="1">
    <location>
        <begin position="73"/>
        <end position="113"/>
    </location>
</feature>
<protein>
    <submittedName>
        <fullName evidence="2">Uncharacterized protein</fullName>
    </submittedName>
</protein>
<accession>A0AAD6VM38</accession>
<evidence type="ECO:0000313" key="3">
    <source>
        <dbReference type="Proteomes" id="UP001219525"/>
    </source>
</evidence>
<dbReference type="EMBL" id="JARJCW010000014">
    <property type="protein sequence ID" value="KAJ7217094.1"/>
    <property type="molecule type" value="Genomic_DNA"/>
</dbReference>
<keyword evidence="3" id="KW-1185">Reference proteome</keyword>
<sequence>MLARFLQRKAAIVNNIDNKETTRLTSTPANARTLNHLSTLLTRGNIYNEQSRVIAVAAGPLELSGFVLEISSSPTATPTPPPNISPSSSASSNLSELLSSGATPGDTTAAYNADADDHLDRNVLLSRNSDGRRTAGSLTRRMIHTPFPYSLTNRAELLQSVKNPASFEDYVERSIQLLRTAAAEILADSSRKAAIQGTVLSYFVGSCTSKIAQRLKLLLDTYGGLDALGSWSANYLRFVGEEFAVITNAAAAKALTLAGVPRVEDQSRPMFVFNRQTASSWWRSVIAILRYFNTFMAAGDIEMVVASSEALYYLLAKIPAGLWQGLSLAHHLERCRHVQKRQASLSISDPNLKVNDDVFGDDENALLSGPALPGNPRRECEAFYRILNGICAWTTGAKHLLKHRLSTATIPIQISMVDLPRTAVNEVSSKNLMDHWGQLSSWTWNKHTFHKVLKILDEHTNVEAATARACHCEAGIIASFALRQGGAASGEIEPEVLAKAFAAFELQRMSTSQLACYTPTEISSGRSAPPQYCFLVWPSKKPLTRSQFNPQPSRSAWPKSVARYRPWVPPEWLPQPVMESLERQLFDVVVRMLETDTQVATSRASSRTTFSQSNLTFSLAAENQKKDLK</sequence>
<name>A0AAD6VM38_9AGAR</name>
<dbReference type="AlphaFoldDB" id="A0AAD6VM38"/>
<feature type="compositionally biased region" description="Low complexity" evidence="1">
    <location>
        <begin position="85"/>
        <end position="113"/>
    </location>
</feature>
<comment type="caution">
    <text evidence="2">The sequence shown here is derived from an EMBL/GenBank/DDBJ whole genome shotgun (WGS) entry which is preliminary data.</text>
</comment>
<evidence type="ECO:0000256" key="1">
    <source>
        <dbReference type="SAM" id="MobiDB-lite"/>
    </source>
</evidence>
<organism evidence="2 3">
    <name type="scientific">Mycena pura</name>
    <dbReference type="NCBI Taxonomy" id="153505"/>
    <lineage>
        <taxon>Eukaryota</taxon>
        <taxon>Fungi</taxon>
        <taxon>Dikarya</taxon>
        <taxon>Basidiomycota</taxon>
        <taxon>Agaricomycotina</taxon>
        <taxon>Agaricomycetes</taxon>
        <taxon>Agaricomycetidae</taxon>
        <taxon>Agaricales</taxon>
        <taxon>Marasmiineae</taxon>
        <taxon>Mycenaceae</taxon>
        <taxon>Mycena</taxon>
    </lineage>
</organism>